<evidence type="ECO:0000313" key="3">
    <source>
        <dbReference type="EMBL" id="SDZ81554.1"/>
    </source>
</evidence>
<keyword evidence="2" id="KW-0732">Signal</keyword>
<gene>
    <name evidence="3" type="ORF">SAMN05421540_101405</name>
</gene>
<keyword evidence="1" id="KW-0802">TPR repeat</keyword>
<feature type="repeat" description="TPR" evidence="1">
    <location>
        <begin position="329"/>
        <end position="362"/>
    </location>
</feature>
<evidence type="ECO:0000313" key="4">
    <source>
        <dbReference type="Proteomes" id="UP000198820"/>
    </source>
</evidence>
<dbReference type="SMART" id="SM00028">
    <property type="entry name" value="TPR"/>
    <property type="match status" value="3"/>
</dbReference>
<dbReference type="InterPro" id="IPR019734">
    <property type="entry name" value="TPR_rpt"/>
</dbReference>
<dbReference type="STRING" id="908615.SAMN05421540_101405"/>
<feature type="repeat" description="TPR" evidence="1">
    <location>
        <begin position="292"/>
        <end position="325"/>
    </location>
</feature>
<reference evidence="3 4" key="1">
    <citation type="submission" date="2016-10" db="EMBL/GenBank/DDBJ databases">
        <authorList>
            <person name="de Groot N.N."/>
        </authorList>
    </citation>
    <scope>NUCLEOTIDE SEQUENCE [LARGE SCALE GENOMIC DNA]</scope>
    <source>
        <strain evidence="3 4">DSM 23581</strain>
    </source>
</reference>
<dbReference type="Pfam" id="PF13424">
    <property type="entry name" value="TPR_12"/>
    <property type="match status" value="1"/>
</dbReference>
<organism evidence="3 4">
    <name type="scientific">Psychroflexus halocasei</name>
    <dbReference type="NCBI Taxonomy" id="908615"/>
    <lineage>
        <taxon>Bacteria</taxon>
        <taxon>Pseudomonadati</taxon>
        <taxon>Bacteroidota</taxon>
        <taxon>Flavobacteriia</taxon>
        <taxon>Flavobacteriales</taxon>
        <taxon>Flavobacteriaceae</taxon>
        <taxon>Psychroflexus</taxon>
    </lineage>
</organism>
<dbReference type="Proteomes" id="UP000198820">
    <property type="component" value="Unassembled WGS sequence"/>
</dbReference>
<dbReference type="Gene3D" id="1.25.40.10">
    <property type="entry name" value="Tetratricopeptide repeat domain"/>
    <property type="match status" value="1"/>
</dbReference>
<feature type="signal peptide" evidence="2">
    <location>
        <begin position="1"/>
        <end position="20"/>
    </location>
</feature>
<accession>A0A1H3W549</accession>
<dbReference type="InterPro" id="IPR011990">
    <property type="entry name" value="TPR-like_helical_dom_sf"/>
</dbReference>
<dbReference type="RefSeq" id="WP_093238724.1">
    <property type="nucleotide sequence ID" value="NZ_FNQF01000001.1"/>
</dbReference>
<keyword evidence="4" id="KW-1185">Reference proteome</keyword>
<proteinExistence type="predicted"/>
<dbReference type="SUPFAM" id="SSF48452">
    <property type="entry name" value="TPR-like"/>
    <property type="match status" value="2"/>
</dbReference>
<dbReference type="EMBL" id="FNQF01000001">
    <property type="protein sequence ID" value="SDZ81554.1"/>
    <property type="molecule type" value="Genomic_DNA"/>
</dbReference>
<evidence type="ECO:0000256" key="2">
    <source>
        <dbReference type="SAM" id="SignalP"/>
    </source>
</evidence>
<evidence type="ECO:0000256" key="1">
    <source>
        <dbReference type="PROSITE-ProRule" id="PRU00339"/>
    </source>
</evidence>
<sequence>MKSKVILTLTGLLFSFSLFAQNCGANLSLFSESAKVKNYDNAYTHYKKIIEVCPKESLVTYQYGAKMFEHFIENAETEEDKVKYVEKFIENQNMRLEHFPNKTKKAKVLSDIAKVKYKNKIGTLEERLEAFEAIVEEDADNFVDPVALYAYFRIANTLNDNGERDIQFLFDKYDEVIGLIETQENKKATQVQPLIEKEQNQEDLTSREKKIMKNSEIYLRNYNKIKGSVNSLLGSKADCENLIPMYNKDFEAKKGDVQWLKNAASRLFAKECTDDPIFFKVVEAQNDLKPSAKTALYLGRLAQKNGNMSKALDYYNQSAELEDKPADKARVYYNIAETYKNKGSFSSARSYYRKALSQKPSMGVVYLRIAEMYAKSANNCGNTTFEKRGVYWLAADYANRAGRVDPSLKSTASATAESYRGRAPQKSDIFQEGMAGKTISYSCWIGESVKVPNF</sequence>
<dbReference type="PROSITE" id="PS50293">
    <property type="entry name" value="TPR_REGION"/>
    <property type="match status" value="1"/>
</dbReference>
<dbReference type="PROSITE" id="PS50005">
    <property type="entry name" value="TPR"/>
    <property type="match status" value="2"/>
</dbReference>
<name>A0A1H3W549_9FLAO</name>
<feature type="chain" id="PRO_5011662059" evidence="2">
    <location>
        <begin position="21"/>
        <end position="454"/>
    </location>
</feature>
<dbReference type="AlphaFoldDB" id="A0A1H3W549"/>
<protein>
    <submittedName>
        <fullName evidence="3">Tetratricopeptide repeat-containing protein</fullName>
    </submittedName>
</protein>